<dbReference type="FunFam" id="3.40.30.10:FF:000028">
    <property type="entry name" value="Glutaredoxin family protein"/>
    <property type="match status" value="1"/>
</dbReference>
<dbReference type="NCBIfam" id="TIGR02189">
    <property type="entry name" value="GlrX-like_plant"/>
    <property type="match status" value="1"/>
</dbReference>
<dbReference type="Pfam" id="PF00462">
    <property type="entry name" value="Glutaredoxin"/>
    <property type="match status" value="1"/>
</dbReference>
<feature type="region of interest" description="Disordered" evidence="5">
    <location>
        <begin position="109"/>
        <end position="129"/>
    </location>
</feature>
<protein>
    <recommendedName>
        <fullName evidence="6">Glutaredoxin domain-containing protein</fullName>
    </recommendedName>
</protein>
<evidence type="ECO:0000256" key="1">
    <source>
        <dbReference type="ARBA" id="ARBA00004496"/>
    </source>
</evidence>
<feature type="domain" description="Glutaredoxin" evidence="6">
    <location>
        <begin position="13"/>
        <end position="75"/>
    </location>
</feature>
<dbReference type="Gene3D" id="3.40.30.10">
    <property type="entry name" value="Glutaredoxin"/>
    <property type="match status" value="1"/>
</dbReference>
<dbReference type="PANTHER" id="PTHR10168">
    <property type="entry name" value="GLUTAREDOXIN"/>
    <property type="match status" value="1"/>
</dbReference>
<dbReference type="InterPro" id="IPR002109">
    <property type="entry name" value="Glutaredoxin"/>
</dbReference>
<reference evidence="7 8" key="1">
    <citation type="submission" date="2020-02" db="EMBL/GenBank/DDBJ databases">
        <authorList>
            <person name="Ma Q."/>
            <person name="Huang Y."/>
            <person name="Song X."/>
            <person name="Pei D."/>
        </authorList>
    </citation>
    <scope>NUCLEOTIDE SEQUENCE [LARGE SCALE GENOMIC DNA]</scope>
    <source>
        <strain evidence="7">Sxm20200214</strain>
        <tissue evidence="7">Leaf</tissue>
    </source>
</reference>
<evidence type="ECO:0000313" key="8">
    <source>
        <dbReference type="Proteomes" id="UP000886595"/>
    </source>
</evidence>
<dbReference type="PROSITE" id="PS51354">
    <property type="entry name" value="GLUTAREDOXIN_2"/>
    <property type="match status" value="1"/>
</dbReference>
<dbReference type="Proteomes" id="UP000886595">
    <property type="component" value="Unassembled WGS sequence"/>
</dbReference>
<dbReference type="CDD" id="cd03419">
    <property type="entry name" value="GRX_GRXh_1_2_like"/>
    <property type="match status" value="1"/>
</dbReference>
<organism evidence="7 8">
    <name type="scientific">Brassica carinata</name>
    <name type="common">Ethiopian mustard</name>
    <name type="synonym">Abyssinian cabbage</name>
    <dbReference type="NCBI Taxonomy" id="52824"/>
    <lineage>
        <taxon>Eukaryota</taxon>
        <taxon>Viridiplantae</taxon>
        <taxon>Streptophyta</taxon>
        <taxon>Embryophyta</taxon>
        <taxon>Tracheophyta</taxon>
        <taxon>Spermatophyta</taxon>
        <taxon>Magnoliopsida</taxon>
        <taxon>eudicotyledons</taxon>
        <taxon>Gunneridae</taxon>
        <taxon>Pentapetalae</taxon>
        <taxon>rosids</taxon>
        <taxon>malvids</taxon>
        <taxon>Brassicales</taxon>
        <taxon>Brassicaceae</taxon>
        <taxon>Brassiceae</taxon>
        <taxon>Brassica</taxon>
    </lineage>
</organism>
<evidence type="ECO:0000256" key="2">
    <source>
        <dbReference type="ARBA" id="ARBA00007568"/>
    </source>
</evidence>
<evidence type="ECO:0000256" key="5">
    <source>
        <dbReference type="SAM" id="MobiDB-lite"/>
    </source>
</evidence>
<dbReference type="SUPFAM" id="SSF52833">
    <property type="entry name" value="Thioredoxin-like"/>
    <property type="match status" value="1"/>
</dbReference>
<keyword evidence="4" id="KW-0676">Redox-active center</keyword>
<dbReference type="AlphaFoldDB" id="A0A8X7RGW0"/>
<dbReference type="OrthoDB" id="418495at2759"/>
<sequence>MDKVVRMSSEKGVVIFSKSSCCMSYAVQVLFQDLGVHPTVHEIDKDPDCREIEKALMRLGCSTPVPAIFVDGKLVGSTNEVMSMHLSGSLVTSRLTPLTLGQEKLPWRSRRLGDHPGQENFPGDSDGWEKPLRGLQEGLKGKASVTSRRMKNFGVGETSGTSFVRYGPVHGGYIGT</sequence>
<comment type="subcellular location">
    <subcellularLocation>
        <location evidence="1">Cytoplasm</location>
    </subcellularLocation>
</comment>
<evidence type="ECO:0000313" key="7">
    <source>
        <dbReference type="EMBL" id="KAG2289013.1"/>
    </source>
</evidence>
<dbReference type="InterPro" id="IPR011905">
    <property type="entry name" value="GlrX-like_pln_2"/>
</dbReference>
<gene>
    <name evidence="7" type="ORF">Bca52824_048617</name>
</gene>
<evidence type="ECO:0000256" key="3">
    <source>
        <dbReference type="ARBA" id="ARBA00022490"/>
    </source>
</evidence>
<dbReference type="EMBL" id="JAAMPC010000010">
    <property type="protein sequence ID" value="KAG2289013.1"/>
    <property type="molecule type" value="Genomic_DNA"/>
</dbReference>
<proteinExistence type="inferred from homology"/>
<dbReference type="InterPro" id="IPR036249">
    <property type="entry name" value="Thioredoxin-like_sf"/>
</dbReference>
<keyword evidence="8" id="KW-1185">Reference proteome</keyword>
<keyword evidence="3" id="KW-0963">Cytoplasm</keyword>
<evidence type="ECO:0000259" key="6">
    <source>
        <dbReference type="Pfam" id="PF00462"/>
    </source>
</evidence>
<name>A0A8X7RGW0_BRACI</name>
<comment type="similarity">
    <text evidence="2">Belongs to the glutaredoxin family. CC-type subfamily.</text>
</comment>
<evidence type="ECO:0000256" key="4">
    <source>
        <dbReference type="ARBA" id="ARBA00023284"/>
    </source>
</evidence>
<comment type="caution">
    <text evidence="7">The sequence shown here is derived from an EMBL/GenBank/DDBJ whole genome shotgun (WGS) entry which is preliminary data.</text>
</comment>
<dbReference type="GO" id="GO:0005737">
    <property type="term" value="C:cytoplasm"/>
    <property type="evidence" value="ECO:0007669"/>
    <property type="project" value="UniProtKB-SubCell"/>
</dbReference>
<accession>A0A8X7RGW0</accession>